<reference evidence="4 5" key="1">
    <citation type="submission" date="2020-10" db="EMBL/GenBank/DDBJ databases">
        <title>Draft genome of Ramlibacter aquaticus LMG 30558.</title>
        <authorList>
            <person name="Props R."/>
        </authorList>
    </citation>
    <scope>NUCLEOTIDE SEQUENCE [LARGE SCALE GENOMIC DNA]</scope>
    <source>
        <strain evidence="4 5">LMG 30558</strain>
    </source>
</reference>
<gene>
    <name evidence="4" type="ORF">IM725_14040</name>
</gene>
<accession>A0ABR9SH56</accession>
<evidence type="ECO:0000256" key="2">
    <source>
        <dbReference type="ARBA" id="ARBA00023295"/>
    </source>
</evidence>
<proteinExistence type="predicted"/>
<keyword evidence="2" id="KW-0326">Glycosidase</keyword>
<comment type="caution">
    <text evidence="4">The sequence shown here is derived from an EMBL/GenBank/DDBJ whole genome shotgun (WGS) entry which is preliminary data.</text>
</comment>
<evidence type="ECO:0000259" key="3">
    <source>
        <dbReference type="Pfam" id="PF00150"/>
    </source>
</evidence>
<evidence type="ECO:0000313" key="5">
    <source>
        <dbReference type="Proteomes" id="UP000715965"/>
    </source>
</evidence>
<dbReference type="Pfam" id="PF00150">
    <property type="entry name" value="Cellulase"/>
    <property type="match status" value="1"/>
</dbReference>
<dbReference type="InterPro" id="IPR017853">
    <property type="entry name" value="GH"/>
</dbReference>
<organism evidence="4 5">
    <name type="scientific">Ramlibacter aquaticus</name>
    <dbReference type="NCBI Taxonomy" id="2780094"/>
    <lineage>
        <taxon>Bacteria</taxon>
        <taxon>Pseudomonadati</taxon>
        <taxon>Pseudomonadota</taxon>
        <taxon>Betaproteobacteria</taxon>
        <taxon>Burkholderiales</taxon>
        <taxon>Comamonadaceae</taxon>
        <taxon>Ramlibacter</taxon>
    </lineage>
</organism>
<dbReference type="InterPro" id="IPR001547">
    <property type="entry name" value="Glyco_hydro_5"/>
</dbReference>
<dbReference type="PANTHER" id="PTHR34142">
    <property type="entry name" value="ENDO-BETA-1,4-GLUCANASE A"/>
    <property type="match status" value="1"/>
</dbReference>
<keyword evidence="1" id="KW-0378">Hydrolase</keyword>
<feature type="non-terminal residue" evidence="4">
    <location>
        <position position="1"/>
    </location>
</feature>
<evidence type="ECO:0000256" key="1">
    <source>
        <dbReference type="ARBA" id="ARBA00022801"/>
    </source>
</evidence>
<dbReference type="Gene3D" id="3.20.20.80">
    <property type="entry name" value="Glycosidases"/>
    <property type="match status" value="1"/>
</dbReference>
<evidence type="ECO:0000313" key="4">
    <source>
        <dbReference type="EMBL" id="MBE7941697.1"/>
    </source>
</evidence>
<name>A0ABR9SH56_9BURK</name>
<protein>
    <submittedName>
        <fullName evidence="4">Cellulase family glycosylhydrolase</fullName>
    </submittedName>
</protein>
<dbReference type="PANTHER" id="PTHR34142:SF1">
    <property type="entry name" value="GLYCOSIDE HYDROLASE FAMILY 5 DOMAIN-CONTAINING PROTEIN"/>
    <property type="match status" value="1"/>
</dbReference>
<dbReference type="SUPFAM" id="SSF51445">
    <property type="entry name" value="(Trans)glycosidases"/>
    <property type="match status" value="1"/>
</dbReference>
<dbReference type="RefSeq" id="WP_193781261.1">
    <property type="nucleotide sequence ID" value="NZ_JADDOJ010000060.1"/>
</dbReference>
<dbReference type="EMBL" id="JADDOJ010000060">
    <property type="protein sequence ID" value="MBE7941697.1"/>
    <property type="molecule type" value="Genomic_DNA"/>
</dbReference>
<dbReference type="Proteomes" id="UP000715965">
    <property type="component" value="Unassembled WGS sequence"/>
</dbReference>
<feature type="domain" description="Glycoside hydrolase family 5" evidence="3">
    <location>
        <begin position="56"/>
        <end position="362"/>
    </location>
</feature>
<keyword evidence="5" id="KW-1185">Reference proteome</keyword>
<sequence>AGRAAPGGLAMGTNLSGMEWARPGLRYGQSTKPNLNYTVPRAADVAWLAANGCAKNRLPIQWELLQPVLVTTNANASVQSVLGAPGAFNANYAAYITSVLDAHAAVGAKCIIDCHNYGRYQDFVYQADGSVIGLTASRDPLIMPFTTDGSQVQVRIFATAAGATLTTAAFTDFWTRVARQWMSHPGFGGYGLQNEPHDLPAPGSTVASTGVEDQTIWPTFAQAAINAIRAVDPAGPIYVAGNDWEAVWTIGTNNPGWPLAGSNLVYDVHMYLDAYSNGFAFDYDTEVAKNYSAGIGSVPIGPTTGSQRLQYAINWAATCGARLALTEIGMPVDDPRWQTMFQNAVNLARQNNVEVYSWMGGNHWPARNYAINHVPGWHQGRTLEPAVSGAMKAAAGIASASLFDDGPGYAASGTSVTITVYARGNLAAPLTINVASSNGGTLSKTTLTIPAGANGQDSYTFTAPANAVTTLSYSSPSGGQLPPPRRVYSLTDPVSYAAGTSLYDGAMAILAKYQASKWEMADGYTDYMQGAMAADGQPVRAVADSGFGSSAGNAMEMLNWINTASNMGGMSAPVMKTLNGVKTTDHSVYNTFGLWCKKCEPQPGVQPNPRNRVPYNIDDGHFAIAAIAVPGTANTGLVFQASKTEDNQVAELALQNGAPAAHWLDINGQNVQLTASSAVAAGTPFVLSMSSVPGAQRLRLNTQVVGSASATLAASPFTQMLIGWGYQGYYPRDGFGGNVYGVITGKGAPTTSELAVLERYLGAVAGLAL</sequence>